<reference evidence="1" key="1">
    <citation type="submission" date="2022-04" db="EMBL/GenBank/DDBJ databases">
        <title>Genome of the entomopathogenic fungus Entomophthora muscae.</title>
        <authorList>
            <person name="Elya C."/>
            <person name="Lovett B.R."/>
            <person name="Lee E."/>
            <person name="Macias A.M."/>
            <person name="Hajek A.E."/>
            <person name="De Bivort B.L."/>
            <person name="Kasson M.T."/>
            <person name="De Fine Licht H.H."/>
            <person name="Stajich J.E."/>
        </authorList>
    </citation>
    <scope>NUCLEOTIDE SEQUENCE</scope>
    <source>
        <strain evidence="1">Berkeley</strain>
    </source>
</reference>
<evidence type="ECO:0000313" key="1">
    <source>
        <dbReference type="EMBL" id="KAJ9048013.1"/>
    </source>
</evidence>
<accession>A0ACC2RD72</accession>
<dbReference type="EMBL" id="QTSX02007716">
    <property type="protein sequence ID" value="KAJ9048013.1"/>
    <property type="molecule type" value="Genomic_DNA"/>
</dbReference>
<name>A0ACC2RD72_9FUNG</name>
<keyword evidence="2" id="KW-1185">Reference proteome</keyword>
<sequence length="254" mass="26964">MQTSKIIIAFCALLSKVLLPKQQRLEDGKAPVYGSEPASKSSTPADGKASAEAPKPEDGKAPVYGSEPASDSSTPADGKASAEAPKPAEGEAKNLLKEKHLLEQRKVNTTLKHLHQLEMLLQKQRSPLKQRSVIAITKKLLLKPHPPQMPQNLLELKMMLKKTADIKNGTSGNEKGAEGDNTAESAGGVDGADGEDNYDSEDSEAEDSAEEPADAKSNEEDSTPAYGKKQNTAASEPKAAKGASYDASKDQPAY</sequence>
<evidence type="ECO:0000313" key="2">
    <source>
        <dbReference type="Proteomes" id="UP001165960"/>
    </source>
</evidence>
<dbReference type="Proteomes" id="UP001165960">
    <property type="component" value="Unassembled WGS sequence"/>
</dbReference>
<gene>
    <name evidence="1" type="ORF">DSO57_1039246</name>
</gene>
<comment type="caution">
    <text evidence="1">The sequence shown here is derived from an EMBL/GenBank/DDBJ whole genome shotgun (WGS) entry which is preliminary data.</text>
</comment>
<protein>
    <submittedName>
        <fullName evidence="1">Uncharacterized protein</fullName>
    </submittedName>
</protein>
<organism evidence="1 2">
    <name type="scientific">Entomophthora muscae</name>
    <dbReference type="NCBI Taxonomy" id="34485"/>
    <lineage>
        <taxon>Eukaryota</taxon>
        <taxon>Fungi</taxon>
        <taxon>Fungi incertae sedis</taxon>
        <taxon>Zoopagomycota</taxon>
        <taxon>Entomophthoromycotina</taxon>
        <taxon>Entomophthoromycetes</taxon>
        <taxon>Entomophthorales</taxon>
        <taxon>Entomophthoraceae</taxon>
        <taxon>Entomophthora</taxon>
    </lineage>
</organism>
<proteinExistence type="predicted"/>